<keyword evidence="2" id="KW-1185">Reference proteome</keyword>
<reference evidence="1 2" key="1">
    <citation type="submission" date="2015-02" db="EMBL/GenBank/DDBJ databases">
        <title>Draft genome of a novel marine cyanobacterium (Chroococcales) isolated from South Atlantic Ocean.</title>
        <authorList>
            <person name="Rigonato J."/>
            <person name="Alvarenga D.O."/>
            <person name="Branco L.H."/>
            <person name="Varani A.M."/>
            <person name="Brandini F.P."/>
            <person name="Fiore M.F."/>
        </authorList>
    </citation>
    <scope>NUCLEOTIDE SEQUENCE [LARGE SCALE GENOMIC DNA]</scope>
    <source>
        <strain evidence="1 2">CENA595</strain>
    </source>
</reference>
<dbReference type="STRING" id="1618023.UH38_08545"/>
<protein>
    <submittedName>
        <fullName evidence="1">Uncharacterized protein</fullName>
    </submittedName>
</protein>
<evidence type="ECO:0000313" key="1">
    <source>
        <dbReference type="EMBL" id="KJH72109.1"/>
    </source>
</evidence>
<dbReference type="AlphaFoldDB" id="A0A0D8ZUH6"/>
<gene>
    <name evidence="1" type="ORF">UH38_08545</name>
</gene>
<name>A0A0D8ZUH6_9CYAN</name>
<accession>A0A0D8ZUH6</accession>
<dbReference type="EMBL" id="JYON01000007">
    <property type="protein sequence ID" value="KJH72109.1"/>
    <property type="molecule type" value="Genomic_DNA"/>
</dbReference>
<organism evidence="1 2">
    <name type="scientific">Aliterella atlantica CENA595</name>
    <dbReference type="NCBI Taxonomy" id="1618023"/>
    <lineage>
        <taxon>Bacteria</taxon>
        <taxon>Bacillati</taxon>
        <taxon>Cyanobacteriota</taxon>
        <taxon>Cyanophyceae</taxon>
        <taxon>Chroococcidiopsidales</taxon>
        <taxon>Aliterellaceae</taxon>
        <taxon>Aliterella</taxon>
    </lineage>
</organism>
<sequence>MPAESYPLHIISYSNNTFFPNFEYSYSLTRQSNARLVGFLPYLDKQRAAIGDRKSANIKFVTKT</sequence>
<evidence type="ECO:0000313" key="2">
    <source>
        <dbReference type="Proteomes" id="UP000032452"/>
    </source>
</evidence>
<dbReference type="Proteomes" id="UP000032452">
    <property type="component" value="Unassembled WGS sequence"/>
</dbReference>
<proteinExistence type="predicted"/>
<comment type="caution">
    <text evidence="1">The sequence shown here is derived from an EMBL/GenBank/DDBJ whole genome shotgun (WGS) entry which is preliminary data.</text>
</comment>